<evidence type="ECO:0000256" key="1">
    <source>
        <dbReference type="SAM" id="Phobius"/>
    </source>
</evidence>
<feature type="transmembrane region" description="Helical" evidence="1">
    <location>
        <begin position="44"/>
        <end position="62"/>
    </location>
</feature>
<keyword evidence="1" id="KW-0472">Membrane</keyword>
<name>A0A5R2AT01_9LEPT</name>
<organism evidence="2 3">
    <name type="scientific">Leptospira langatensis</name>
    <dbReference type="NCBI Taxonomy" id="2484983"/>
    <lineage>
        <taxon>Bacteria</taxon>
        <taxon>Pseudomonadati</taxon>
        <taxon>Spirochaetota</taxon>
        <taxon>Spirochaetia</taxon>
        <taxon>Leptospirales</taxon>
        <taxon>Leptospiraceae</taxon>
        <taxon>Leptospira</taxon>
    </lineage>
</organism>
<keyword evidence="1" id="KW-0812">Transmembrane</keyword>
<gene>
    <name evidence="2" type="ORF">EHO57_13995</name>
</gene>
<dbReference type="RefSeq" id="WP_135698373.1">
    <property type="nucleotide sequence ID" value="NZ_RQER01000008.1"/>
</dbReference>
<comment type="caution">
    <text evidence="2">The sequence shown here is derived from an EMBL/GenBank/DDBJ whole genome shotgun (WGS) entry which is preliminary data.</text>
</comment>
<reference evidence="2 3" key="1">
    <citation type="journal article" date="2019" name="PLoS Negl. Trop. Dis.">
        <title>Revisiting the worldwide diversity of Leptospira species in the environment.</title>
        <authorList>
            <person name="Vincent A.T."/>
            <person name="Schiettekatte O."/>
            <person name="Bourhy P."/>
            <person name="Veyrier F.J."/>
            <person name="Picardeau M."/>
        </authorList>
    </citation>
    <scope>NUCLEOTIDE SEQUENCE [LARGE SCALE GENOMIC DNA]</scope>
    <source>
        <strain evidence="2 3">SSW18</strain>
    </source>
</reference>
<keyword evidence="1" id="KW-1133">Transmembrane helix</keyword>
<sequence length="119" mass="13153">MKKPRKAIEILQVDPTCEEAKSLEKDLEHSIVVDKNPWRSSNQAFLFGAVTILLGLFIVHYWPEMVIAEGFGAIRLGPSLIILGTFISGWFKIGEMVKGFGEILPKISDLIQKLRGGGG</sequence>
<dbReference type="AlphaFoldDB" id="A0A5R2AT01"/>
<proteinExistence type="predicted"/>
<accession>A0A5R2AT01</accession>
<dbReference type="Proteomes" id="UP000297946">
    <property type="component" value="Unassembled WGS sequence"/>
</dbReference>
<evidence type="ECO:0000313" key="2">
    <source>
        <dbReference type="EMBL" id="TGJ99867.1"/>
    </source>
</evidence>
<evidence type="ECO:0000313" key="3">
    <source>
        <dbReference type="Proteomes" id="UP000297946"/>
    </source>
</evidence>
<protein>
    <submittedName>
        <fullName evidence="2">Uncharacterized protein</fullName>
    </submittedName>
</protein>
<dbReference type="EMBL" id="RQER01000008">
    <property type="protein sequence ID" value="TGJ99867.1"/>
    <property type="molecule type" value="Genomic_DNA"/>
</dbReference>
<feature type="transmembrane region" description="Helical" evidence="1">
    <location>
        <begin position="74"/>
        <end position="91"/>
    </location>
</feature>